<dbReference type="NCBIfam" id="NF002245">
    <property type="entry name" value="PRK01158.1"/>
    <property type="match status" value="1"/>
</dbReference>
<dbReference type="SFLD" id="SFLDG01144">
    <property type="entry name" value="C2.B.4:_PGP_Like"/>
    <property type="match status" value="1"/>
</dbReference>
<dbReference type="InterPro" id="IPR036412">
    <property type="entry name" value="HAD-like_sf"/>
</dbReference>
<dbReference type="CDD" id="cd01427">
    <property type="entry name" value="HAD_like"/>
    <property type="match status" value="1"/>
</dbReference>
<evidence type="ECO:0000256" key="3">
    <source>
        <dbReference type="ARBA" id="ARBA00022842"/>
    </source>
</evidence>
<dbReference type="InterPro" id="IPR006382">
    <property type="entry name" value="PGPase"/>
</dbReference>
<dbReference type="CDD" id="cd07514">
    <property type="entry name" value="HAD_Pase"/>
    <property type="match status" value="1"/>
</dbReference>
<comment type="caution">
    <text evidence="5">The sequence shown here is derived from an EMBL/GenBank/DDBJ whole genome shotgun (WGS) entry which is preliminary data.</text>
</comment>
<dbReference type="NCBIfam" id="TIGR01482">
    <property type="entry name" value="SPP-subfamily"/>
    <property type="match status" value="1"/>
</dbReference>
<evidence type="ECO:0000256" key="4">
    <source>
        <dbReference type="ARBA" id="ARBA00023277"/>
    </source>
</evidence>
<sequence length="226" mass="24360">MPRAFITDIDGTLTDERRRLSTEVIDELRRIIDAGIPVILASGNTLCFLDAFSHMIGTDGTIIAENGGVYRLGYLGEKQVAGSQEVCLAAYQKVVDELKPKGDELHLFSSRYRDSDIAFSRDAPAALIKEILKDMPVDVIDTGFAIHLQIPGVTKGAAFEKLAELMGLAPSDFLVAGDSVNDVSMLKLGGISVVPANASPEAKEAADRIMERSFGEGTADALRKYL</sequence>
<dbReference type="SFLD" id="SFLDF00446">
    <property type="entry name" value="phosphoglycolate_phosphatase_3"/>
    <property type="match status" value="1"/>
</dbReference>
<dbReference type="AlphaFoldDB" id="A0A644UF84"/>
<dbReference type="PANTHER" id="PTHR10000">
    <property type="entry name" value="PHOSPHOSERINE PHOSPHATASE"/>
    <property type="match status" value="1"/>
</dbReference>
<dbReference type="NCBIfam" id="TIGR01487">
    <property type="entry name" value="Pglycolate_arch"/>
    <property type="match status" value="1"/>
</dbReference>
<keyword evidence="2 5" id="KW-0378">Hydrolase</keyword>
<dbReference type="EC" id="3.1.3.104" evidence="5"/>
<name>A0A644UF84_9ZZZZ</name>
<dbReference type="SUPFAM" id="SSF56784">
    <property type="entry name" value="HAD-like"/>
    <property type="match status" value="1"/>
</dbReference>
<dbReference type="GO" id="GO:0043726">
    <property type="term" value="F:5-amino-6-(5-phosphoribitylamino)uracil phosphatase activity"/>
    <property type="evidence" value="ECO:0007669"/>
    <property type="project" value="UniProtKB-EC"/>
</dbReference>
<dbReference type="PANTHER" id="PTHR10000:SF8">
    <property type="entry name" value="HAD SUPERFAMILY HYDROLASE-LIKE, TYPE 3"/>
    <property type="match status" value="1"/>
</dbReference>
<keyword evidence="1" id="KW-0479">Metal-binding</keyword>
<keyword evidence="4" id="KW-0119">Carbohydrate metabolism</keyword>
<evidence type="ECO:0000256" key="2">
    <source>
        <dbReference type="ARBA" id="ARBA00022801"/>
    </source>
</evidence>
<dbReference type="Pfam" id="PF08282">
    <property type="entry name" value="Hydrolase_3"/>
    <property type="match status" value="2"/>
</dbReference>
<gene>
    <name evidence="5" type="primary">ycsE_4</name>
    <name evidence="5" type="ORF">SDC9_23525</name>
</gene>
<evidence type="ECO:0000256" key="1">
    <source>
        <dbReference type="ARBA" id="ARBA00022723"/>
    </source>
</evidence>
<keyword evidence="3" id="KW-0460">Magnesium</keyword>
<organism evidence="5">
    <name type="scientific">bioreactor metagenome</name>
    <dbReference type="NCBI Taxonomy" id="1076179"/>
    <lineage>
        <taxon>unclassified sequences</taxon>
        <taxon>metagenomes</taxon>
        <taxon>ecological metagenomes</taxon>
    </lineage>
</organism>
<dbReference type="EMBL" id="VSSQ01000109">
    <property type="protein sequence ID" value="MPL77668.1"/>
    <property type="molecule type" value="Genomic_DNA"/>
</dbReference>
<dbReference type="GO" id="GO:0008967">
    <property type="term" value="F:phosphoglycolate phosphatase activity"/>
    <property type="evidence" value="ECO:0007669"/>
    <property type="project" value="InterPro"/>
</dbReference>
<accession>A0A644UF84</accession>
<dbReference type="HAMAP" id="MF_01419">
    <property type="entry name" value="GPH_hydrolase_arch"/>
    <property type="match status" value="1"/>
</dbReference>
<dbReference type="GO" id="GO:0000287">
    <property type="term" value="F:magnesium ion binding"/>
    <property type="evidence" value="ECO:0007669"/>
    <property type="project" value="InterPro"/>
</dbReference>
<dbReference type="Gene3D" id="3.40.50.1000">
    <property type="entry name" value="HAD superfamily/HAD-like"/>
    <property type="match status" value="1"/>
</dbReference>
<dbReference type="SFLD" id="SFLDG01140">
    <property type="entry name" value="C2.B:_Phosphomannomutase_and_P"/>
    <property type="match status" value="1"/>
</dbReference>
<proteinExistence type="inferred from homology"/>
<dbReference type="InterPro" id="IPR023214">
    <property type="entry name" value="HAD_sf"/>
</dbReference>
<dbReference type="GO" id="GO:0005829">
    <property type="term" value="C:cytosol"/>
    <property type="evidence" value="ECO:0007669"/>
    <property type="project" value="TreeGrafter"/>
</dbReference>
<evidence type="ECO:0000313" key="5">
    <source>
        <dbReference type="EMBL" id="MPL77668.1"/>
    </source>
</evidence>
<dbReference type="SFLD" id="SFLDS00003">
    <property type="entry name" value="Haloacid_Dehalogenase"/>
    <property type="match status" value="1"/>
</dbReference>
<dbReference type="Gene3D" id="3.90.1070.10">
    <property type="match status" value="1"/>
</dbReference>
<reference evidence="5" key="1">
    <citation type="submission" date="2019-08" db="EMBL/GenBank/DDBJ databases">
        <authorList>
            <person name="Kucharzyk K."/>
            <person name="Murdoch R.W."/>
            <person name="Higgins S."/>
            <person name="Loffler F."/>
        </authorList>
    </citation>
    <scope>NUCLEOTIDE SEQUENCE</scope>
</reference>
<protein>
    <submittedName>
        <fullName evidence="5">5-amino-6-(5-phospho-D-ribitylamino)uracil phosphatase YcsE</fullName>
        <ecNumber evidence="5">3.1.3.104</ecNumber>
    </submittedName>
</protein>